<dbReference type="AlphaFoldDB" id="A0A6B8W0Z0"/>
<reference evidence="3 4" key="1">
    <citation type="submission" date="2019-11" db="EMBL/GenBank/DDBJ databases">
        <title>Complete genome sequence of Corynebacterium kalinowskii 1959, a novel Corynebacterium species isolated from soil of a small paddock in Vilsendorf, Germany.</title>
        <authorList>
            <person name="Schaffert L."/>
            <person name="Ruwe M."/>
            <person name="Milse J."/>
            <person name="Hanuschka K."/>
            <person name="Ortseifen V."/>
            <person name="Droste J."/>
            <person name="Brandt D."/>
            <person name="Schlueter L."/>
            <person name="Kutter Y."/>
            <person name="Vinke S."/>
            <person name="Viehoefer P."/>
            <person name="Jacob L."/>
            <person name="Luebke N.-C."/>
            <person name="Schulte-Berndt E."/>
            <person name="Hain C."/>
            <person name="Linder M."/>
            <person name="Schmidt P."/>
            <person name="Wollenschlaeger L."/>
            <person name="Luttermann T."/>
            <person name="Thieme E."/>
            <person name="Hassa J."/>
            <person name="Haak M."/>
            <person name="Wittchen M."/>
            <person name="Mentz A."/>
            <person name="Persicke M."/>
            <person name="Busche T."/>
            <person name="Ruckert C."/>
        </authorList>
    </citation>
    <scope>NUCLEOTIDE SEQUENCE [LARGE SCALE GENOMIC DNA]</scope>
    <source>
        <strain evidence="3 4">2039</strain>
    </source>
</reference>
<dbReference type="Proteomes" id="UP000424462">
    <property type="component" value="Chromosome"/>
</dbReference>
<comment type="similarity">
    <text evidence="1">Belongs to the AHA1 family.</text>
</comment>
<evidence type="ECO:0000313" key="4">
    <source>
        <dbReference type="Proteomes" id="UP000424462"/>
    </source>
</evidence>
<dbReference type="KEGG" id="cok:COCCU_06275"/>
<accession>A0A6B8W0Z0</accession>
<feature type="domain" description="Activator of Hsp90 ATPase homologue 1/2-like C-terminal" evidence="2">
    <location>
        <begin position="13"/>
        <end position="143"/>
    </location>
</feature>
<evidence type="ECO:0000313" key="3">
    <source>
        <dbReference type="EMBL" id="QGU07194.1"/>
    </source>
</evidence>
<dbReference type="Gene3D" id="3.30.530.20">
    <property type="match status" value="1"/>
</dbReference>
<dbReference type="Pfam" id="PF08327">
    <property type="entry name" value="AHSA1"/>
    <property type="match status" value="1"/>
</dbReference>
<gene>
    <name evidence="3" type="ORF">COCCU_06275</name>
</gene>
<keyword evidence="4" id="KW-1185">Reference proteome</keyword>
<protein>
    <recommendedName>
        <fullName evidence="2">Activator of Hsp90 ATPase homologue 1/2-like C-terminal domain-containing protein</fullName>
    </recommendedName>
</protein>
<evidence type="ECO:0000256" key="1">
    <source>
        <dbReference type="ARBA" id="ARBA00006817"/>
    </source>
</evidence>
<dbReference type="EMBL" id="CP046455">
    <property type="protein sequence ID" value="QGU07194.1"/>
    <property type="molecule type" value="Genomic_DNA"/>
</dbReference>
<organism evidence="3 4">
    <name type="scientific">Corynebacterium occultum</name>
    <dbReference type="NCBI Taxonomy" id="2675219"/>
    <lineage>
        <taxon>Bacteria</taxon>
        <taxon>Bacillati</taxon>
        <taxon>Actinomycetota</taxon>
        <taxon>Actinomycetes</taxon>
        <taxon>Mycobacteriales</taxon>
        <taxon>Corynebacteriaceae</taxon>
        <taxon>Corynebacterium</taxon>
    </lineage>
</organism>
<sequence length="147" mass="16091">MSRTDVLSRHISASPNQVYTALVDPKALCSWLPPEGWSCRFEGFVLSEEGGFRMIHSDQTSNRTDVLDAHFVEIIPEEKLVMNLSFESEDPDLAGTLQIIWELAPLAGGSLLTLSARNAPSGITAEGQRESMTTALANLSDYLTHQA</sequence>
<name>A0A6B8W0Z0_9CORY</name>
<evidence type="ECO:0000259" key="2">
    <source>
        <dbReference type="Pfam" id="PF08327"/>
    </source>
</evidence>
<dbReference type="SUPFAM" id="SSF55961">
    <property type="entry name" value="Bet v1-like"/>
    <property type="match status" value="1"/>
</dbReference>
<dbReference type="InterPro" id="IPR023393">
    <property type="entry name" value="START-like_dom_sf"/>
</dbReference>
<dbReference type="InterPro" id="IPR013538">
    <property type="entry name" value="ASHA1/2-like_C"/>
</dbReference>
<proteinExistence type="inferred from homology"/>
<dbReference type="RefSeq" id="WP_156230710.1">
    <property type="nucleotide sequence ID" value="NZ_CP046455.1"/>
</dbReference>